<evidence type="ECO:0000256" key="5">
    <source>
        <dbReference type="ARBA" id="ARBA00023136"/>
    </source>
</evidence>
<dbReference type="Pfam" id="PF07690">
    <property type="entry name" value="MFS_1"/>
    <property type="match status" value="1"/>
</dbReference>
<evidence type="ECO:0000256" key="4">
    <source>
        <dbReference type="ARBA" id="ARBA00022989"/>
    </source>
</evidence>
<dbReference type="PANTHER" id="PTHR43124:SF10">
    <property type="entry name" value="PURINE EFFLUX PUMP PBUE"/>
    <property type="match status" value="1"/>
</dbReference>
<dbReference type="RefSeq" id="WP_189785506.1">
    <property type="nucleotide sequence ID" value="NZ_BNAT01000024.1"/>
</dbReference>
<evidence type="ECO:0000256" key="2">
    <source>
        <dbReference type="ARBA" id="ARBA00022475"/>
    </source>
</evidence>
<feature type="transmembrane region" description="Helical" evidence="6">
    <location>
        <begin position="298"/>
        <end position="323"/>
    </location>
</feature>
<feature type="transmembrane region" description="Helical" evidence="6">
    <location>
        <begin position="242"/>
        <end position="263"/>
    </location>
</feature>
<comment type="subcellular location">
    <subcellularLocation>
        <location evidence="1">Cell membrane</location>
        <topology evidence="1">Multi-pass membrane protein</topology>
    </subcellularLocation>
</comment>
<protein>
    <recommendedName>
        <fullName evidence="9">MFS transporter</fullName>
    </recommendedName>
</protein>
<keyword evidence="5 6" id="KW-0472">Membrane</keyword>
<dbReference type="SUPFAM" id="SSF103473">
    <property type="entry name" value="MFS general substrate transporter"/>
    <property type="match status" value="1"/>
</dbReference>
<accession>A0A918Z7K4</accession>
<dbReference type="PANTHER" id="PTHR43124">
    <property type="entry name" value="PURINE EFFLUX PUMP PBUE"/>
    <property type="match status" value="1"/>
</dbReference>
<dbReference type="Proteomes" id="UP000603227">
    <property type="component" value="Unassembled WGS sequence"/>
</dbReference>
<feature type="transmembrane region" description="Helical" evidence="6">
    <location>
        <begin position="134"/>
        <end position="154"/>
    </location>
</feature>
<organism evidence="7 8">
    <name type="scientific">Streptomyces capitiformicae</name>
    <dbReference type="NCBI Taxonomy" id="2014920"/>
    <lineage>
        <taxon>Bacteria</taxon>
        <taxon>Bacillati</taxon>
        <taxon>Actinomycetota</taxon>
        <taxon>Actinomycetes</taxon>
        <taxon>Kitasatosporales</taxon>
        <taxon>Streptomycetaceae</taxon>
        <taxon>Streptomyces</taxon>
    </lineage>
</organism>
<keyword evidence="4 6" id="KW-1133">Transmembrane helix</keyword>
<keyword evidence="2" id="KW-1003">Cell membrane</keyword>
<proteinExistence type="predicted"/>
<reference evidence="7" key="2">
    <citation type="submission" date="2020-09" db="EMBL/GenBank/DDBJ databases">
        <authorList>
            <person name="Sun Q."/>
            <person name="Zhou Y."/>
        </authorList>
    </citation>
    <scope>NUCLEOTIDE SEQUENCE</scope>
    <source>
        <strain evidence="7">CGMCC 4.7403</strain>
    </source>
</reference>
<feature type="transmembrane region" description="Helical" evidence="6">
    <location>
        <begin position="104"/>
        <end position="127"/>
    </location>
</feature>
<evidence type="ECO:0008006" key="9">
    <source>
        <dbReference type="Google" id="ProtNLM"/>
    </source>
</evidence>
<evidence type="ECO:0000256" key="6">
    <source>
        <dbReference type="SAM" id="Phobius"/>
    </source>
</evidence>
<feature type="transmembrane region" description="Helical" evidence="6">
    <location>
        <begin position="80"/>
        <end position="98"/>
    </location>
</feature>
<keyword evidence="8" id="KW-1185">Reference proteome</keyword>
<feature type="transmembrane region" description="Helical" evidence="6">
    <location>
        <begin position="359"/>
        <end position="377"/>
    </location>
</feature>
<dbReference type="InterPro" id="IPR036259">
    <property type="entry name" value="MFS_trans_sf"/>
</dbReference>
<evidence type="ECO:0000313" key="7">
    <source>
        <dbReference type="EMBL" id="GHE40119.1"/>
    </source>
</evidence>
<gene>
    <name evidence="7" type="ORF">GCM10017771_59140</name>
</gene>
<dbReference type="InterPro" id="IPR050189">
    <property type="entry name" value="MFS_Efflux_Transporters"/>
</dbReference>
<dbReference type="InterPro" id="IPR011701">
    <property type="entry name" value="MFS"/>
</dbReference>
<dbReference type="Gene3D" id="1.20.1250.20">
    <property type="entry name" value="MFS general substrate transporter like domains"/>
    <property type="match status" value="2"/>
</dbReference>
<dbReference type="GO" id="GO:0005886">
    <property type="term" value="C:plasma membrane"/>
    <property type="evidence" value="ECO:0007669"/>
    <property type="project" value="UniProtKB-SubCell"/>
</dbReference>
<feature type="transmembrane region" description="Helical" evidence="6">
    <location>
        <begin position="330"/>
        <end position="353"/>
    </location>
</feature>
<evidence type="ECO:0000256" key="1">
    <source>
        <dbReference type="ARBA" id="ARBA00004651"/>
    </source>
</evidence>
<feature type="transmembrane region" description="Helical" evidence="6">
    <location>
        <begin position="48"/>
        <end position="68"/>
    </location>
</feature>
<dbReference type="AlphaFoldDB" id="A0A918Z7K4"/>
<comment type="caution">
    <text evidence="7">The sequence shown here is derived from an EMBL/GenBank/DDBJ whole genome shotgun (WGS) entry which is preliminary data.</text>
</comment>
<sequence length="398" mass="38895">MNARSGSALTFGVAVALIAGVTLGNGGANVMPVFVDDFASRFAMSDSGAGLVAATQLMATAVVTLLLAKRAARPGRVRMTRVGLAVSGAGFLGAAAATTPVTLILANLVLGAGLGAVYAAATAALAATDDADKASAVTICGVVGVTALLIMGVPTANHDLGEGTGFLLMALCCLLAWPLLSRLPDGPAGPGAPGVESAGTGGVASAKPSVVLLAGTGLLWAVTQGAWSYASVIGRQHTGMSHSAVSAVLAISSVVALVGAVVGPIAARHFGRMRSMAVFVTAQALAMAALIFTHDPVIFTVAAVLWQACQLAVLVQMLAAAALIDPTGRLVASLSGAGALGTGVGPLAVGAILDGAGAGVLSPVLAIGTFIASLPLLRMTVASGEAADEPQPGRVPTV</sequence>
<evidence type="ECO:0000256" key="3">
    <source>
        <dbReference type="ARBA" id="ARBA00022692"/>
    </source>
</evidence>
<dbReference type="GO" id="GO:0022857">
    <property type="term" value="F:transmembrane transporter activity"/>
    <property type="evidence" value="ECO:0007669"/>
    <property type="project" value="InterPro"/>
</dbReference>
<name>A0A918Z7K4_9ACTN</name>
<evidence type="ECO:0000313" key="8">
    <source>
        <dbReference type="Proteomes" id="UP000603227"/>
    </source>
</evidence>
<keyword evidence="3 6" id="KW-0812">Transmembrane</keyword>
<dbReference type="EMBL" id="BNAT01000024">
    <property type="protein sequence ID" value="GHE40119.1"/>
    <property type="molecule type" value="Genomic_DNA"/>
</dbReference>
<feature type="transmembrane region" description="Helical" evidence="6">
    <location>
        <begin position="210"/>
        <end position="230"/>
    </location>
</feature>
<reference evidence="7" key="1">
    <citation type="journal article" date="2014" name="Int. J. Syst. Evol. Microbiol.">
        <title>Complete genome sequence of Corynebacterium casei LMG S-19264T (=DSM 44701T), isolated from a smear-ripened cheese.</title>
        <authorList>
            <consortium name="US DOE Joint Genome Institute (JGI-PGF)"/>
            <person name="Walter F."/>
            <person name="Albersmeier A."/>
            <person name="Kalinowski J."/>
            <person name="Ruckert C."/>
        </authorList>
    </citation>
    <scope>NUCLEOTIDE SEQUENCE</scope>
    <source>
        <strain evidence="7">CGMCC 4.7403</strain>
    </source>
</reference>